<accession>A0A1I5WME0</accession>
<keyword evidence="1" id="KW-0472">Membrane</keyword>
<gene>
    <name evidence="2" type="ORF">SAMN05421810_105177</name>
</gene>
<dbReference type="EMBL" id="FOWW01000005">
    <property type="protein sequence ID" value="SFQ20850.1"/>
    <property type="molecule type" value="Genomic_DNA"/>
</dbReference>
<protein>
    <submittedName>
        <fullName evidence="2">Uncharacterized protein</fullName>
    </submittedName>
</protein>
<evidence type="ECO:0000313" key="3">
    <source>
        <dbReference type="Proteomes" id="UP000198727"/>
    </source>
</evidence>
<dbReference type="Proteomes" id="UP000198727">
    <property type="component" value="Unassembled WGS sequence"/>
</dbReference>
<feature type="transmembrane region" description="Helical" evidence="1">
    <location>
        <begin position="18"/>
        <end position="37"/>
    </location>
</feature>
<dbReference type="RefSeq" id="WP_243859578.1">
    <property type="nucleotide sequence ID" value="NZ_FOWW01000005.1"/>
</dbReference>
<organism evidence="2 3">
    <name type="scientific">Amycolatopsis arida</name>
    <dbReference type="NCBI Taxonomy" id="587909"/>
    <lineage>
        <taxon>Bacteria</taxon>
        <taxon>Bacillati</taxon>
        <taxon>Actinomycetota</taxon>
        <taxon>Actinomycetes</taxon>
        <taxon>Pseudonocardiales</taxon>
        <taxon>Pseudonocardiaceae</taxon>
        <taxon>Amycolatopsis</taxon>
    </lineage>
</organism>
<name>A0A1I5WME0_9PSEU</name>
<evidence type="ECO:0000256" key="1">
    <source>
        <dbReference type="SAM" id="Phobius"/>
    </source>
</evidence>
<keyword evidence="1" id="KW-0812">Transmembrane</keyword>
<reference evidence="3" key="1">
    <citation type="submission" date="2016-10" db="EMBL/GenBank/DDBJ databases">
        <authorList>
            <person name="Varghese N."/>
            <person name="Submissions S."/>
        </authorList>
    </citation>
    <scope>NUCLEOTIDE SEQUENCE [LARGE SCALE GENOMIC DNA]</scope>
    <source>
        <strain evidence="3">CGMCC 4.5579</strain>
    </source>
</reference>
<keyword evidence="3" id="KW-1185">Reference proteome</keyword>
<dbReference type="AlphaFoldDB" id="A0A1I5WME0"/>
<keyword evidence="1" id="KW-1133">Transmembrane helix</keyword>
<sequence length="91" mass="9453">MALATTRVSGHRDALPRLALGPVGAVVVAQVAVLTALSGRYGFHRDELYFLAAGDRPAWGYVDQPPITPLLARAAAALFGTTRAVCGSPPP</sequence>
<dbReference type="STRING" id="587909.SAMN05421810_105177"/>
<evidence type="ECO:0000313" key="2">
    <source>
        <dbReference type="EMBL" id="SFQ20850.1"/>
    </source>
</evidence>
<proteinExistence type="predicted"/>